<dbReference type="STRING" id="497964.CfE428DRAFT_5182"/>
<accession>B4D8E2</accession>
<feature type="chain" id="PRO_5002802583" description="Cytochrome c domain-containing protein" evidence="1">
    <location>
        <begin position="27"/>
        <end position="865"/>
    </location>
</feature>
<organism evidence="7 8">
    <name type="scientific">Chthoniobacter flavus Ellin428</name>
    <dbReference type="NCBI Taxonomy" id="497964"/>
    <lineage>
        <taxon>Bacteria</taxon>
        <taxon>Pseudomonadati</taxon>
        <taxon>Verrucomicrobiota</taxon>
        <taxon>Spartobacteria</taxon>
        <taxon>Chthoniobacterales</taxon>
        <taxon>Chthoniobacteraceae</taxon>
        <taxon>Chthoniobacter</taxon>
    </lineage>
</organism>
<comment type="caution">
    <text evidence="7">The sequence shown here is derived from an EMBL/GenBank/DDBJ whole genome shotgun (WGS) entry which is preliminary data.</text>
</comment>
<dbReference type="AlphaFoldDB" id="B4D8E2"/>
<dbReference type="InterPro" id="IPR013039">
    <property type="entry name" value="DUF1588"/>
</dbReference>
<dbReference type="InterPro" id="IPR013043">
    <property type="entry name" value="DUF1595"/>
</dbReference>
<dbReference type="InterPro" id="IPR011478">
    <property type="entry name" value="DUF1585"/>
</dbReference>
<feature type="signal peptide" evidence="1">
    <location>
        <begin position="1"/>
        <end position="26"/>
    </location>
</feature>
<dbReference type="Pfam" id="PF07637">
    <property type="entry name" value="PSD5"/>
    <property type="match status" value="1"/>
</dbReference>
<gene>
    <name evidence="7" type="ORF">CfE428DRAFT_5182</name>
</gene>
<dbReference type="Pfam" id="PF07627">
    <property type="entry name" value="PSCyt3"/>
    <property type="match status" value="1"/>
</dbReference>
<evidence type="ECO:0000259" key="2">
    <source>
        <dbReference type="Pfam" id="PF07624"/>
    </source>
</evidence>
<keyword evidence="1" id="KW-0732">Signal</keyword>
<dbReference type="Pfam" id="PF07631">
    <property type="entry name" value="PSD4"/>
    <property type="match status" value="1"/>
</dbReference>
<dbReference type="Pfam" id="PF07626">
    <property type="entry name" value="PSD3"/>
    <property type="match status" value="1"/>
</dbReference>
<feature type="domain" description="DUF1587" evidence="3">
    <location>
        <begin position="119"/>
        <end position="185"/>
    </location>
</feature>
<evidence type="ECO:0000259" key="3">
    <source>
        <dbReference type="Pfam" id="PF07626"/>
    </source>
</evidence>
<evidence type="ECO:0000256" key="1">
    <source>
        <dbReference type="SAM" id="SignalP"/>
    </source>
</evidence>
<evidence type="ECO:0000313" key="7">
    <source>
        <dbReference type="EMBL" id="EDY17335.1"/>
    </source>
</evidence>
<dbReference type="InterPro" id="IPR013036">
    <property type="entry name" value="DUF1587"/>
</dbReference>
<feature type="domain" description="DUF1588" evidence="4">
    <location>
        <begin position="676"/>
        <end position="771"/>
    </location>
</feature>
<dbReference type="EMBL" id="ABVL01000021">
    <property type="protein sequence ID" value="EDY17335.1"/>
    <property type="molecule type" value="Genomic_DNA"/>
</dbReference>
<dbReference type="eggNOG" id="COG0551">
    <property type="taxonomic scope" value="Bacteria"/>
</dbReference>
<protein>
    <recommendedName>
        <fullName evidence="9">Cytochrome c domain-containing protein</fullName>
    </recommendedName>
</protein>
<dbReference type="InterPro" id="IPR013042">
    <property type="entry name" value="DUF1592"/>
</dbReference>
<dbReference type="InParanoid" id="B4D8E2"/>
<evidence type="ECO:0008006" key="9">
    <source>
        <dbReference type="Google" id="ProtNLM"/>
    </source>
</evidence>
<evidence type="ECO:0000259" key="5">
    <source>
        <dbReference type="Pfam" id="PF07631"/>
    </source>
</evidence>
<dbReference type="eggNOG" id="COG1020">
    <property type="taxonomic scope" value="Bacteria"/>
</dbReference>
<reference evidence="7 8" key="1">
    <citation type="journal article" date="2011" name="J. Bacteriol.">
        <title>Genome sequence of Chthoniobacter flavus Ellin428, an aerobic heterotrophic soil bacterium.</title>
        <authorList>
            <person name="Kant R."/>
            <person name="van Passel M.W."/>
            <person name="Palva A."/>
            <person name="Lucas S."/>
            <person name="Lapidus A."/>
            <person name="Glavina Del Rio T."/>
            <person name="Dalin E."/>
            <person name="Tice H."/>
            <person name="Bruce D."/>
            <person name="Goodwin L."/>
            <person name="Pitluck S."/>
            <person name="Larimer F.W."/>
            <person name="Land M.L."/>
            <person name="Hauser L."/>
            <person name="Sangwan P."/>
            <person name="de Vos W.M."/>
            <person name="Janssen P.H."/>
            <person name="Smidt H."/>
        </authorList>
    </citation>
    <scope>NUCLEOTIDE SEQUENCE [LARGE SCALE GENOMIC DNA]</scope>
    <source>
        <strain evidence="7 8">Ellin428</strain>
    </source>
</reference>
<evidence type="ECO:0000259" key="6">
    <source>
        <dbReference type="Pfam" id="PF07637"/>
    </source>
</evidence>
<evidence type="ECO:0000259" key="4">
    <source>
        <dbReference type="Pfam" id="PF07627"/>
    </source>
</evidence>
<name>B4D8E2_9BACT</name>
<feature type="domain" description="DUF1592" evidence="5">
    <location>
        <begin position="504"/>
        <end position="632"/>
    </location>
</feature>
<feature type="domain" description="DUF1595" evidence="6">
    <location>
        <begin position="439"/>
        <end position="499"/>
    </location>
</feature>
<keyword evidence="8" id="KW-1185">Reference proteome</keyword>
<feature type="domain" description="DUF1585" evidence="2">
    <location>
        <begin position="791"/>
        <end position="862"/>
    </location>
</feature>
<dbReference type="Proteomes" id="UP000005824">
    <property type="component" value="Unassembled WGS sequence"/>
</dbReference>
<sequence length="865" mass="97577">MAVRGRRALLAALHFAAFAAVASASAAEVKDFVSDHCLDCHDNATHKGKFSLEGLSDQIDDGNAKQWLKVLEQIERRNMPPADEDQPTPAERHAAELTLEAKLVAQASPHTERRATMLRRLNRVEYRDTIRDLLQLNLGSFDPTREFPDDNRVHGFPSDGEKLVTSSFLLRQYLEATDQIVARAVHFEPKPAVQRWDLKPPFDRTTLGFNYSETAYFRTVAKQPQPYQTIYEAASGSPKGGYHPLDDLRAGVPASGWYHIRIRAEAKFRHADFDLKKFHFPPGNDPTEPIRLSLFTGTLEGIDPENKEIVNYAATHQQLGERQLATWDLPDDGATWLDCRVWLDRGYFPRLAYPNGPTDANNRLHHYFVENRYTLLNKEQLARYEQDALRGDNYNAPMWFESPRILVSQVEVEGPLNEAWPPASHRLIFGDKPYQSSAADEVLHGFATRAWRRPVEANEVRPIVTLVRAAEKAGQKPEVAIQQGLKAILCAPEFLYREEKSETLNDYEIASRLSYFLWSSMPDERLLRRAAAGELHRPKVLREEAGRLLSDPRADAFIDEFLNGWLAMRKLGTMAPDVNKFAEYYRDDLEAAMRTETRLYFRQLLHTNGSIDLFLDSDYSFINRKLARLYGIDPKVVEAAVGQPVEGLTAQDLVPDSEGHAPSLGFARVKLPDRRRGGLLGQASILTLTANGVDTSPVIRGVWILENILGEPPAPPPPDVPVIEPDIRGAKTIRDQLEKHRANATCRSCHHLIDPPGFALETFDAIGRWRGHYVKANAAVPVDSSGQLGATEFKDVSGFKTALLQDHDQFARCLVEKLLIHALGRELDVTDRPAIRHILETAAPDGYRLRDLILLCTESDIFRRK</sequence>
<evidence type="ECO:0000313" key="8">
    <source>
        <dbReference type="Proteomes" id="UP000005824"/>
    </source>
</evidence>
<proteinExistence type="predicted"/>
<dbReference type="Pfam" id="PF07624">
    <property type="entry name" value="PSD2"/>
    <property type="match status" value="1"/>
</dbReference>